<dbReference type="eggNOG" id="KOG4690">
    <property type="taxonomic scope" value="Eukaryota"/>
</dbReference>
<dbReference type="InParanoid" id="A5E3L2"/>
<dbReference type="PANTHER" id="PTHR21193:SF3">
    <property type="entry name" value="OXIDOREDUCTASE-LIKE DOMAIN-CONTAINING PROTEIN 1"/>
    <property type="match status" value="1"/>
</dbReference>
<dbReference type="Pfam" id="PF09791">
    <property type="entry name" value="Oxidored-like"/>
    <property type="match status" value="1"/>
</dbReference>
<dbReference type="GO" id="GO:0005739">
    <property type="term" value="C:mitochondrion"/>
    <property type="evidence" value="ECO:0007669"/>
    <property type="project" value="TreeGrafter"/>
</dbReference>
<proteinExistence type="predicted"/>
<name>A5E3L2_LODEL</name>
<dbReference type="HOGENOM" id="CLU_062297_1_1_1"/>
<dbReference type="InterPro" id="IPR039251">
    <property type="entry name" value="OXLD1"/>
</dbReference>
<protein>
    <recommendedName>
        <fullName evidence="3">Oxidoreductase-like domain-containing protein</fullName>
    </recommendedName>
</protein>
<dbReference type="FunCoup" id="A5E3L2">
    <property type="interactions" value="53"/>
</dbReference>
<dbReference type="OrthoDB" id="10064411at2759"/>
<gene>
    <name evidence="4" type="ORF">LELG_04199</name>
</gene>
<dbReference type="VEuPathDB" id="FungiDB:LELG_04199"/>
<dbReference type="GeneID" id="5231517"/>
<feature type="coiled-coil region" evidence="1">
    <location>
        <begin position="140"/>
        <end position="167"/>
    </location>
</feature>
<dbReference type="EMBL" id="CH981529">
    <property type="protein sequence ID" value="EDK46020.1"/>
    <property type="molecule type" value="Genomic_DNA"/>
</dbReference>
<evidence type="ECO:0000313" key="4">
    <source>
        <dbReference type="EMBL" id="EDK46020.1"/>
    </source>
</evidence>
<evidence type="ECO:0000259" key="3">
    <source>
        <dbReference type="Pfam" id="PF09791"/>
    </source>
</evidence>
<evidence type="ECO:0000256" key="2">
    <source>
        <dbReference type="SAM" id="MobiDB-lite"/>
    </source>
</evidence>
<organism evidence="4 5">
    <name type="scientific">Lodderomyces elongisporus (strain ATCC 11503 / CBS 2605 / JCM 1781 / NBRC 1676 / NRRL YB-4239)</name>
    <name type="common">Yeast</name>
    <name type="synonym">Saccharomyces elongisporus</name>
    <dbReference type="NCBI Taxonomy" id="379508"/>
    <lineage>
        <taxon>Eukaryota</taxon>
        <taxon>Fungi</taxon>
        <taxon>Dikarya</taxon>
        <taxon>Ascomycota</taxon>
        <taxon>Saccharomycotina</taxon>
        <taxon>Pichiomycetes</taxon>
        <taxon>Debaryomycetaceae</taxon>
        <taxon>Candida/Lodderomyces clade</taxon>
        <taxon>Lodderomyces</taxon>
    </lineage>
</organism>
<dbReference type="InterPro" id="IPR019180">
    <property type="entry name" value="Oxidoreductase-like_N"/>
</dbReference>
<sequence length="261" mass="30078">MISRPKLFTRSLATASKLRPTAAKKTLTTEKRKYAYYDLVLRTPTHPTHPIESSLMTANELLNLKRHTKTRYEGNYSIDTSITPEERIRRVFGGRIKGEDRTASSRVERGEPQVIAGITVPLRPPEPDNCCMSGCINCVWELFEEDLKEWNEKREEAAAKLVKMAELRTKLDQKSLRWPENFHAPLKLLKRENYPESLKDKSDEELFDKSKPGQSKTADDEKWGDVPVAIRVFAEVEKKLKMKHKRIEEQQTQPQAQSSLA</sequence>
<feature type="domain" description="Oxidoreductase-like" evidence="3">
    <location>
        <begin position="114"/>
        <end position="158"/>
    </location>
</feature>
<accession>A5E3L2</accession>
<reference evidence="4 5" key="1">
    <citation type="journal article" date="2009" name="Nature">
        <title>Evolution of pathogenicity and sexual reproduction in eight Candida genomes.</title>
        <authorList>
            <person name="Butler G."/>
            <person name="Rasmussen M.D."/>
            <person name="Lin M.F."/>
            <person name="Santos M.A."/>
            <person name="Sakthikumar S."/>
            <person name="Munro C.A."/>
            <person name="Rheinbay E."/>
            <person name="Grabherr M."/>
            <person name="Forche A."/>
            <person name="Reedy J.L."/>
            <person name="Agrafioti I."/>
            <person name="Arnaud M.B."/>
            <person name="Bates S."/>
            <person name="Brown A.J."/>
            <person name="Brunke S."/>
            <person name="Costanzo M.C."/>
            <person name="Fitzpatrick D.A."/>
            <person name="de Groot P.W."/>
            <person name="Harris D."/>
            <person name="Hoyer L.L."/>
            <person name="Hube B."/>
            <person name="Klis F.M."/>
            <person name="Kodira C."/>
            <person name="Lennard N."/>
            <person name="Logue M.E."/>
            <person name="Martin R."/>
            <person name="Neiman A.M."/>
            <person name="Nikolaou E."/>
            <person name="Quail M.A."/>
            <person name="Quinn J."/>
            <person name="Santos M.C."/>
            <person name="Schmitzberger F.F."/>
            <person name="Sherlock G."/>
            <person name="Shah P."/>
            <person name="Silverstein K.A."/>
            <person name="Skrzypek M.S."/>
            <person name="Soll D."/>
            <person name="Staggs R."/>
            <person name="Stansfield I."/>
            <person name="Stumpf M.P."/>
            <person name="Sudbery P.E."/>
            <person name="Srikantha T."/>
            <person name="Zeng Q."/>
            <person name="Berman J."/>
            <person name="Berriman M."/>
            <person name="Heitman J."/>
            <person name="Gow N.A."/>
            <person name="Lorenz M.C."/>
            <person name="Birren B.W."/>
            <person name="Kellis M."/>
            <person name="Cuomo C.A."/>
        </authorList>
    </citation>
    <scope>NUCLEOTIDE SEQUENCE [LARGE SCALE GENOMIC DNA]</scope>
    <source>
        <strain evidence="5">ATCC 11503 / BCRC 21390 / CBS 2605 / JCM 1781 / NBRC 1676 / NRRL YB-4239</strain>
    </source>
</reference>
<dbReference type="PANTHER" id="PTHR21193">
    <property type="entry name" value="OXIDOREDUCTASE-LIKE DOMAIN-CONTAINING PROTEIN 1"/>
    <property type="match status" value="1"/>
</dbReference>
<keyword evidence="5" id="KW-1185">Reference proteome</keyword>
<dbReference type="STRING" id="379508.A5E3L2"/>
<dbReference type="AlphaFoldDB" id="A5E3L2"/>
<dbReference type="KEGG" id="lel:PVL30_003924"/>
<evidence type="ECO:0000313" key="5">
    <source>
        <dbReference type="Proteomes" id="UP000001996"/>
    </source>
</evidence>
<dbReference type="OMA" id="CVWEIYN"/>
<feature type="region of interest" description="Disordered" evidence="2">
    <location>
        <begin position="199"/>
        <end position="222"/>
    </location>
</feature>
<evidence type="ECO:0000256" key="1">
    <source>
        <dbReference type="SAM" id="Coils"/>
    </source>
</evidence>
<keyword evidence="1" id="KW-0175">Coiled coil</keyword>
<dbReference type="Proteomes" id="UP000001996">
    <property type="component" value="Unassembled WGS sequence"/>
</dbReference>